<keyword evidence="5" id="KW-0819">tRNA processing</keyword>
<evidence type="ECO:0000256" key="5">
    <source>
        <dbReference type="RuleBase" id="RU362024"/>
    </source>
</evidence>
<evidence type="ECO:0000313" key="7">
    <source>
        <dbReference type="EMBL" id="ACX97003.1"/>
    </source>
</evidence>
<dbReference type="EMBL" id="CP001801">
    <property type="protein sequence ID" value="ACX97003.1"/>
    <property type="molecule type" value="Genomic_DNA"/>
</dbReference>
<dbReference type="PANTHER" id="PTHR42786:SF2">
    <property type="entry name" value="TRNA (CYTIDINE_URIDINE-2'-O-)-METHYLTRANSFERASE TRMJ"/>
    <property type="match status" value="1"/>
</dbReference>
<dbReference type="GO" id="GO:0160206">
    <property type="term" value="F:tRNA (cytidine(32)/uridine(32)-2'-O)-methyltransferase activity"/>
    <property type="evidence" value="ECO:0007669"/>
    <property type="project" value="UniProtKB-EC"/>
</dbReference>
<evidence type="ECO:0000313" key="8">
    <source>
        <dbReference type="Proteomes" id="UP000009102"/>
    </source>
</evidence>
<dbReference type="GO" id="GO:0005829">
    <property type="term" value="C:cytosol"/>
    <property type="evidence" value="ECO:0007669"/>
    <property type="project" value="TreeGrafter"/>
</dbReference>
<organism evidence="7 8">
    <name type="scientific">Halothiobacillus neapolitanus (strain ATCC 23641 / DSM 15147 / CIP 104769 / NCIMB 8539 / c2)</name>
    <name type="common">Thiobacillus neapolitanus</name>
    <dbReference type="NCBI Taxonomy" id="555778"/>
    <lineage>
        <taxon>Bacteria</taxon>
        <taxon>Pseudomonadati</taxon>
        <taxon>Pseudomonadota</taxon>
        <taxon>Gammaproteobacteria</taxon>
        <taxon>Chromatiales</taxon>
        <taxon>Halothiobacillaceae</taxon>
        <taxon>Halothiobacillus</taxon>
    </lineage>
</organism>
<gene>
    <name evidence="5" type="primary">trmJ</name>
    <name evidence="7" type="ordered locus">Hneap_2187</name>
</gene>
<dbReference type="HOGENOM" id="CLU_056931_0_1_6"/>
<accession>D0KWA0</accession>
<evidence type="ECO:0000256" key="3">
    <source>
        <dbReference type="ARBA" id="ARBA00022679"/>
    </source>
</evidence>
<dbReference type="InterPro" id="IPR029028">
    <property type="entry name" value="Alpha/beta_knot_MTases"/>
</dbReference>
<dbReference type="eggNOG" id="COG0565">
    <property type="taxonomic scope" value="Bacteria"/>
</dbReference>
<dbReference type="PANTHER" id="PTHR42786">
    <property type="entry name" value="TRNA/RRNA METHYLTRANSFERASE"/>
    <property type="match status" value="1"/>
</dbReference>
<keyword evidence="8" id="KW-1185">Reference proteome</keyword>
<proteinExistence type="inferred from homology"/>
<dbReference type="STRING" id="555778.Hneap_2187"/>
<protein>
    <recommendedName>
        <fullName evidence="5">tRNA (cytidine/uridine-2'-O-)-methyltransferase TrmJ</fullName>
        <ecNumber evidence="5">2.1.1.200</ecNumber>
    </recommendedName>
    <alternativeName>
        <fullName evidence="5">tRNA (cytidine(32)/uridine(32)-2'-O)-methyltransferase</fullName>
    </alternativeName>
    <alternativeName>
        <fullName evidence="5">tRNA Cm32/Um32 methyltransferase</fullName>
    </alternativeName>
</protein>
<dbReference type="CDD" id="cd18093">
    <property type="entry name" value="SpoU-like_TrmJ"/>
    <property type="match status" value="1"/>
</dbReference>
<dbReference type="RefSeq" id="WP_012825035.1">
    <property type="nucleotide sequence ID" value="NC_013422.1"/>
</dbReference>
<feature type="domain" description="tRNA/rRNA methyltransferase SpoU type" evidence="6">
    <location>
        <begin position="20"/>
        <end position="169"/>
    </location>
</feature>
<dbReference type="SUPFAM" id="SSF75217">
    <property type="entry name" value="alpha/beta knot"/>
    <property type="match status" value="1"/>
</dbReference>
<keyword evidence="4 5" id="KW-0949">S-adenosyl-L-methionine</keyword>
<comment type="similarity">
    <text evidence="1">Belongs to the class IV-like SAM-binding methyltransferase superfamily. RNA methyltransferase TrmH family.</text>
</comment>
<dbReference type="NCBIfam" id="TIGR00050">
    <property type="entry name" value="rRNA_methyl_1"/>
    <property type="match status" value="1"/>
</dbReference>
<comment type="function">
    <text evidence="5">Catalyzes the formation of 2'O-methylated cytidine (Cm32) or 2'O-methylated uridine (Um32) at position 32 in tRNA.</text>
</comment>
<name>D0KWA0_HALNC</name>
<dbReference type="InterPro" id="IPR001537">
    <property type="entry name" value="SpoU_MeTrfase"/>
</dbReference>
<comment type="subcellular location">
    <subcellularLocation>
        <location evidence="5">Cytoplasm</location>
    </subcellularLocation>
</comment>
<dbReference type="KEGG" id="hna:Hneap_2187"/>
<keyword evidence="2 5" id="KW-0489">Methyltransferase</keyword>
<reference evidence="7 8" key="1">
    <citation type="submission" date="2009-10" db="EMBL/GenBank/DDBJ databases">
        <title>Complete sequence of Halothiobacillus neapolitanus c2.</title>
        <authorList>
            <consortium name="US DOE Joint Genome Institute"/>
            <person name="Lucas S."/>
            <person name="Copeland A."/>
            <person name="Lapidus A."/>
            <person name="Glavina del Rio T."/>
            <person name="Tice H."/>
            <person name="Bruce D."/>
            <person name="Goodwin L."/>
            <person name="Pitluck S."/>
            <person name="Davenport K."/>
            <person name="Brettin T."/>
            <person name="Detter J.C."/>
            <person name="Han C."/>
            <person name="Tapia R."/>
            <person name="Larimer F."/>
            <person name="Land M."/>
            <person name="Hauser L."/>
            <person name="Kyrpides N."/>
            <person name="Mikhailova N."/>
            <person name="Kerfeld C."/>
            <person name="Cannon G."/>
            <person name="Heinhort S."/>
        </authorList>
    </citation>
    <scope>NUCLEOTIDE SEQUENCE [LARGE SCALE GENOMIC DNA]</scope>
    <source>
        <strain evidence="8">ATCC 23641 / c2</strain>
    </source>
</reference>
<sequence length="271" mass="29404">MTPPSVIHRPDSPDVHADRIQIVLCGTSHTGNLGAVARAMKNMGLHRLVLVSPKTAIDDQALATAKHAADILNTARQVDNLPDALADSVEVWATTARPRDLHLPVMSARDAAETIAASPSTGVISIVFGAERTGLTNQEISWAQRIIEIPANPDYPVLNLGQAVQIVAYEWRMAHGTARSAPQPNIDSTELATTAQWAAFEKRLTEQLDRTSFFHRTGSAEKDIAANRERLMARLRVLCRRANPTRNELAVMQGIVRALTESTATQSGANT</sequence>
<dbReference type="Gene3D" id="3.40.1280.10">
    <property type="match status" value="1"/>
</dbReference>
<evidence type="ECO:0000256" key="4">
    <source>
        <dbReference type="ARBA" id="ARBA00022691"/>
    </source>
</evidence>
<dbReference type="Pfam" id="PF00588">
    <property type="entry name" value="SpoU_methylase"/>
    <property type="match status" value="1"/>
</dbReference>
<dbReference type="GO" id="GO:0003723">
    <property type="term" value="F:RNA binding"/>
    <property type="evidence" value="ECO:0007669"/>
    <property type="project" value="InterPro"/>
</dbReference>
<dbReference type="EC" id="2.1.1.200" evidence="5"/>
<comment type="subunit">
    <text evidence="5">Homodimer.</text>
</comment>
<dbReference type="Proteomes" id="UP000009102">
    <property type="component" value="Chromosome"/>
</dbReference>
<dbReference type="OrthoDB" id="9806346at2"/>
<evidence type="ECO:0000256" key="2">
    <source>
        <dbReference type="ARBA" id="ARBA00022603"/>
    </source>
</evidence>
<comment type="catalytic activity">
    <reaction evidence="5">
        <text>cytidine(32) in tRNA + S-adenosyl-L-methionine = 2'-O-methylcytidine(32) in tRNA + S-adenosyl-L-homocysteine + H(+)</text>
        <dbReference type="Rhea" id="RHEA:42932"/>
        <dbReference type="Rhea" id="RHEA-COMP:10288"/>
        <dbReference type="Rhea" id="RHEA-COMP:10289"/>
        <dbReference type="ChEBI" id="CHEBI:15378"/>
        <dbReference type="ChEBI" id="CHEBI:57856"/>
        <dbReference type="ChEBI" id="CHEBI:59789"/>
        <dbReference type="ChEBI" id="CHEBI:74495"/>
        <dbReference type="ChEBI" id="CHEBI:82748"/>
        <dbReference type="EC" id="2.1.1.200"/>
    </reaction>
</comment>
<dbReference type="GO" id="GO:0106339">
    <property type="term" value="F:tRNA (cytidine(32)-2'-O)-methyltransferase activity"/>
    <property type="evidence" value="ECO:0007669"/>
    <property type="project" value="RHEA"/>
</dbReference>
<dbReference type="AlphaFoldDB" id="D0KWA0"/>
<evidence type="ECO:0000256" key="1">
    <source>
        <dbReference type="ARBA" id="ARBA00007228"/>
    </source>
</evidence>
<evidence type="ECO:0000259" key="6">
    <source>
        <dbReference type="Pfam" id="PF00588"/>
    </source>
</evidence>
<keyword evidence="5" id="KW-0963">Cytoplasm</keyword>
<keyword evidence="3 7" id="KW-0808">Transferase</keyword>
<dbReference type="InterPro" id="IPR029026">
    <property type="entry name" value="tRNA_m1G_MTases_N"/>
</dbReference>
<dbReference type="InterPro" id="IPR004384">
    <property type="entry name" value="RNA_MeTrfase_TrmJ/LasT"/>
</dbReference>
<comment type="catalytic activity">
    <reaction evidence="5">
        <text>uridine(32) in tRNA + S-adenosyl-L-methionine = 2'-O-methyluridine(32) in tRNA + S-adenosyl-L-homocysteine + H(+)</text>
        <dbReference type="Rhea" id="RHEA:42936"/>
        <dbReference type="Rhea" id="RHEA-COMP:10107"/>
        <dbReference type="Rhea" id="RHEA-COMP:10290"/>
        <dbReference type="ChEBI" id="CHEBI:15378"/>
        <dbReference type="ChEBI" id="CHEBI:57856"/>
        <dbReference type="ChEBI" id="CHEBI:59789"/>
        <dbReference type="ChEBI" id="CHEBI:65315"/>
        <dbReference type="ChEBI" id="CHEBI:74478"/>
        <dbReference type="EC" id="2.1.1.200"/>
    </reaction>
</comment>
<dbReference type="GO" id="GO:0002128">
    <property type="term" value="P:tRNA nucleoside ribose methylation"/>
    <property type="evidence" value="ECO:0007669"/>
    <property type="project" value="TreeGrafter"/>
</dbReference>
<dbReference type="Gene3D" id="1.10.8.590">
    <property type="match status" value="1"/>
</dbReference>
<dbReference type="PIRSF" id="PIRSF004808">
    <property type="entry name" value="LasT"/>
    <property type="match status" value="1"/>
</dbReference>